<dbReference type="GO" id="GO:0006412">
    <property type="term" value="P:translation"/>
    <property type="evidence" value="ECO:0007669"/>
    <property type="project" value="UniProtKB-UniRule"/>
</dbReference>
<protein>
    <recommendedName>
        <fullName evidence="4">Large ribosomal subunit protein uL30</fullName>
    </recommendedName>
</protein>
<sequence>MAKAYLVVRIKGQADVPYWANTTLNLFNLEKKYRAIITPASDSIDGMLKKIQHYVSWQEVDASTAKELLDKKGRKTGYKKITDKDISEAGFKTIDELATSLSEGKTTMTKIKSLKPWFALSPPRQGFKRSTKRLYGQKGVLGYNKELSTLIKRMI</sequence>
<evidence type="ECO:0000256" key="3">
    <source>
        <dbReference type="ARBA" id="ARBA00023274"/>
    </source>
</evidence>
<dbReference type="NCBIfam" id="NF004711">
    <property type="entry name" value="PRK06049.1"/>
    <property type="match status" value="1"/>
</dbReference>
<dbReference type="Gene3D" id="3.30.1390.20">
    <property type="entry name" value="Ribosomal protein L30, ferredoxin-like fold domain"/>
    <property type="match status" value="1"/>
</dbReference>
<dbReference type="InterPro" id="IPR039699">
    <property type="entry name" value="Ribosomal_uL30"/>
</dbReference>
<dbReference type="GO" id="GO:0003735">
    <property type="term" value="F:structural constituent of ribosome"/>
    <property type="evidence" value="ECO:0007669"/>
    <property type="project" value="InterPro"/>
</dbReference>
<dbReference type="InterPro" id="IPR035808">
    <property type="entry name" value="Ribosomal_uL30_euk_arc"/>
</dbReference>
<dbReference type="CDD" id="cd01657">
    <property type="entry name" value="Ribosomal_L7_archeal_euk"/>
    <property type="match status" value="1"/>
</dbReference>
<evidence type="ECO:0000259" key="5">
    <source>
        <dbReference type="Pfam" id="PF00327"/>
    </source>
</evidence>
<gene>
    <name evidence="6" type="primary">RP-L30</name>
    <name evidence="4" type="synonym">rpl30</name>
    <name evidence="6" type="synonym">rpmD</name>
</gene>
<organism evidence="6">
    <name type="scientific">uncultured marine thaumarchaeote AD1000_89_F09</name>
    <dbReference type="NCBI Taxonomy" id="1455947"/>
    <lineage>
        <taxon>Archaea</taxon>
        <taxon>Nitrososphaerota</taxon>
        <taxon>environmental samples</taxon>
    </lineage>
</organism>
<dbReference type="Gene3D" id="1.10.15.30">
    <property type="match status" value="1"/>
</dbReference>
<evidence type="ECO:0000256" key="1">
    <source>
        <dbReference type="ARBA" id="ARBA00007594"/>
    </source>
</evidence>
<dbReference type="GO" id="GO:0000463">
    <property type="term" value="P:maturation of LSU-rRNA from tricistronic rRNA transcript (SSU-rRNA, 5.8S rRNA, LSU-rRNA)"/>
    <property type="evidence" value="ECO:0007669"/>
    <property type="project" value="TreeGrafter"/>
</dbReference>
<dbReference type="AlphaFoldDB" id="A0A075G5C6"/>
<dbReference type="PANTHER" id="PTHR11524">
    <property type="entry name" value="60S RIBOSOMAL PROTEIN L7"/>
    <property type="match status" value="1"/>
</dbReference>
<feature type="domain" description="Large ribosomal subunit protein uL30-like ferredoxin-like fold" evidence="5">
    <location>
        <begin position="5"/>
        <end position="55"/>
    </location>
</feature>
<evidence type="ECO:0000256" key="2">
    <source>
        <dbReference type="ARBA" id="ARBA00022980"/>
    </source>
</evidence>
<dbReference type="InterPro" id="IPR016082">
    <property type="entry name" value="Ribosomal_uL30_ferredoxin-like"/>
</dbReference>
<comment type="subunit">
    <text evidence="4">Part of the 50S ribosomal subunit.</text>
</comment>
<dbReference type="HAMAP" id="MF_01371_A">
    <property type="entry name" value="Ribosomal_uL30_A"/>
    <property type="match status" value="1"/>
</dbReference>
<dbReference type="GO" id="GO:0003723">
    <property type="term" value="F:RNA binding"/>
    <property type="evidence" value="ECO:0007669"/>
    <property type="project" value="TreeGrafter"/>
</dbReference>
<evidence type="ECO:0000256" key="4">
    <source>
        <dbReference type="HAMAP-Rule" id="MF_01371"/>
    </source>
</evidence>
<name>A0A075G5C6_9ARCH</name>
<accession>A0A075G5C6</accession>
<proteinExistence type="inferred from homology"/>
<keyword evidence="3 4" id="KW-0687">Ribonucleoprotein</keyword>
<dbReference type="PANTHER" id="PTHR11524:SF16">
    <property type="entry name" value="LARGE RIBOSOMAL SUBUNIT PROTEIN UL30"/>
    <property type="match status" value="1"/>
</dbReference>
<keyword evidence="2 4" id="KW-0689">Ribosomal protein</keyword>
<dbReference type="SUPFAM" id="SSF55129">
    <property type="entry name" value="Ribosomal protein L30p/L7e"/>
    <property type="match status" value="1"/>
</dbReference>
<reference evidence="6" key="1">
    <citation type="journal article" date="2014" name="Genome Biol. Evol.">
        <title>Pangenome evidence for extensive interdomain horizontal transfer affecting lineage core and shell genes in uncultured planktonic thaumarchaeota and euryarchaeota.</title>
        <authorList>
            <person name="Deschamps P."/>
            <person name="Zivanovic Y."/>
            <person name="Moreira D."/>
            <person name="Rodriguez-Valera F."/>
            <person name="Lopez-Garcia P."/>
        </authorList>
    </citation>
    <scope>NUCLEOTIDE SEQUENCE</scope>
</reference>
<comment type="similarity">
    <text evidence="1 4">Belongs to the universal ribosomal protein uL30 family.</text>
</comment>
<dbReference type="InterPro" id="IPR036919">
    <property type="entry name" value="Ribo_uL30_ferredoxin-like_sf"/>
</dbReference>
<dbReference type="Pfam" id="PF00327">
    <property type="entry name" value="Ribosomal_L30"/>
    <property type="match status" value="1"/>
</dbReference>
<dbReference type="InterPro" id="IPR005997">
    <property type="entry name" value="Ribosomal_uL30_arc"/>
</dbReference>
<dbReference type="GO" id="GO:0022625">
    <property type="term" value="C:cytosolic large ribosomal subunit"/>
    <property type="evidence" value="ECO:0007669"/>
    <property type="project" value="TreeGrafter"/>
</dbReference>
<evidence type="ECO:0000313" key="6">
    <source>
        <dbReference type="EMBL" id="AIE97066.1"/>
    </source>
</evidence>
<dbReference type="EMBL" id="KF900497">
    <property type="protein sequence ID" value="AIE97066.1"/>
    <property type="molecule type" value="Genomic_DNA"/>
</dbReference>